<dbReference type="PANTHER" id="PTHR48081:SF30">
    <property type="entry name" value="ACETYL-HYDROLASE LIPR-RELATED"/>
    <property type="match status" value="1"/>
</dbReference>
<gene>
    <name evidence="6" type="ORF">GCM10022222_34690</name>
</gene>
<evidence type="ECO:0000256" key="3">
    <source>
        <dbReference type="PROSITE-ProRule" id="PRU10038"/>
    </source>
</evidence>
<dbReference type="InterPro" id="IPR029058">
    <property type="entry name" value="AB_hydrolase_fold"/>
</dbReference>
<evidence type="ECO:0000259" key="5">
    <source>
        <dbReference type="Pfam" id="PF07859"/>
    </source>
</evidence>
<comment type="similarity">
    <text evidence="1">Belongs to the 'GDXG' lipolytic enzyme family.</text>
</comment>
<dbReference type="Pfam" id="PF07859">
    <property type="entry name" value="Abhydrolase_3"/>
    <property type="match status" value="1"/>
</dbReference>
<sequence length="300" mass="31386">MSRQQREQVDAAVRARPAGERTSVPQFRAEFRELMAKALVPGGIRTEETKLGGRRALLVEPAAGPGPGTILYFHGGAFVVGAPETALSQTGNLVTRTGFRALSLDYRLAPEQPYPAAADDCLSAYRDLLEQGVHPGSIVFAGDSAGGGLCVTTCLSARAAGLPLPAAVVLFSPWLDLTLTGESMVTRAAADPMFTPESLSGPGALYLAGQDPRNPLLSPAVSADFTGFPPLLIQVGTNEILLDDSTRAAVRARAAGADVILDVVAGVPHVFQCYSGMLDEADEALDRAGLFIGQRVSGRD</sequence>
<evidence type="ECO:0000256" key="4">
    <source>
        <dbReference type="SAM" id="MobiDB-lite"/>
    </source>
</evidence>
<proteinExistence type="inferred from homology"/>
<keyword evidence="2 6" id="KW-0378">Hydrolase</keyword>
<dbReference type="PANTHER" id="PTHR48081">
    <property type="entry name" value="AB HYDROLASE SUPERFAMILY PROTEIN C4A8.06C"/>
    <property type="match status" value="1"/>
</dbReference>
<dbReference type="SUPFAM" id="SSF53474">
    <property type="entry name" value="alpha/beta-Hydrolases"/>
    <property type="match status" value="1"/>
</dbReference>
<reference evidence="7" key="1">
    <citation type="journal article" date="2019" name="Int. J. Syst. Evol. Microbiol.">
        <title>The Global Catalogue of Microorganisms (GCM) 10K type strain sequencing project: providing services to taxonomists for standard genome sequencing and annotation.</title>
        <authorList>
            <consortium name="The Broad Institute Genomics Platform"/>
            <consortium name="The Broad Institute Genome Sequencing Center for Infectious Disease"/>
            <person name="Wu L."/>
            <person name="Ma J."/>
        </authorList>
    </citation>
    <scope>NUCLEOTIDE SEQUENCE [LARGE SCALE GENOMIC DNA]</scope>
    <source>
        <strain evidence="7">JCM 16898</strain>
    </source>
</reference>
<evidence type="ECO:0000313" key="6">
    <source>
        <dbReference type="EMBL" id="GAA3548158.1"/>
    </source>
</evidence>
<dbReference type="Proteomes" id="UP001500689">
    <property type="component" value="Unassembled WGS sequence"/>
</dbReference>
<dbReference type="Gene3D" id="3.40.50.1820">
    <property type="entry name" value="alpha/beta hydrolase"/>
    <property type="match status" value="1"/>
</dbReference>
<comment type="caution">
    <text evidence="6">The sequence shown here is derived from an EMBL/GenBank/DDBJ whole genome shotgun (WGS) entry which is preliminary data.</text>
</comment>
<evidence type="ECO:0000313" key="7">
    <source>
        <dbReference type="Proteomes" id="UP001500689"/>
    </source>
</evidence>
<keyword evidence="7" id="KW-1185">Reference proteome</keyword>
<protein>
    <submittedName>
        <fullName evidence="6">Alpha/beta hydrolase</fullName>
    </submittedName>
</protein>
<name>A0ABP6W9L7_9PSEU</name>
<dbReference type="InterPro" id="IPR033140">
    <property type="entry name" value="Lipase_GDXG_put_SER_AS"/>
</dbReference>
<dbReference type="EMBL" id="BAAAZN010000006">
    <property type="protein sequence ID" value="GAA3548158.1"/>
    <property type="molecule type" value="Genomic_DNA"/>
</dbReference>
<organism evidence="6 7">
    <name type="scientific">Amycolatopsis ultiminotia</name>
    <dbReference type="NCBI Taxonomy" id="543629"/>
    <lineage>
        <taxon>Bacteria</taxon>
        <taxon>Bacillati</taxon>
        <taxon>Actinomycetota</taxon>
        <taxon>Actinomycetes</taxon>
        <taxon>Pseudonocardiales</taxon>
        <taxon>Pseudonocardiaceae</taxon>
        <taxon>Amycolatopsis</taxon>
    </lineage>
</organism>
<dbReference type="RefSeq" id="WP_344860927.1">
    <property type="nucleotide sequence ID" value="NZ_BAAAZN010000006.1"/>
</dbReference>
<dbReference type="GO" id="GO:0016787">
    <property type="term" value="F:hydrolase activity"/>
    <property type="evidence" value="ECO:0007669"/>
    <property type="project" value="UniProtKB-KW"/>
</dbReference>
<dbReference type="InterPro" id="IPR050300">
    <property type="entry name" value="GDXG_lipolytic_enzyme"/>
</dbReference>
<feature type="domain" description="Alpha/beta hydrolase fold-3" evidence="5">
    <location>
        <begin position="70"/>
        <end position="272"/>
    </location>
</feature>
<dbReference type="InterPro" id="IPR013094">
    <property type="entry name" value="AB_hydrolase_3"/>
</dbReference>
<feature type="region of interest" description="Disordered" evidence="4">
    <location>
        <begin position="1"/>
        <end position="21"/>
    </location>
</feature>
<feature type="active site" evidence="3">
    <location>
        <position position="144"/>
    </location>
</feature>
<evidence type="ECO:0000256" key="1">
    <source>
        <dbReference type="ARBA" id="ARBA00010515"/>
    </source>
</evidence>
<accession>A0ABP6W9L7</accession>
<dbReference type="PROSITE" id="PS01174">
    <property type="entry name" value="LIPASE_GDXG_SER"/>
    <property type="match status" value="1"/>
</dbReference>
<evidence type="ECO:0000256" key="2">
    <source>
        <dbReference type="ARBA" id="ARBA00022801"/>
    </source>
</evidence>